<dbReference type="Proteomes" id="UP000005207">
    <property type="component" value="Linkage group LG4"/>
</dbReference>
<evidence type="ECO:0000256" key="5">
    <source>
        <dbReference type="ARBA" id="ARBA00022737"/>
    </source>
</evidence>
<evidence type="ECO:0000259" key="14">
    <source>
        <dbReference type="Pfam" id="PF11978"/>
    </source>
</evidence>
<feature type="repeat" description="MVP" evidence="10">
    <location>
        <begin position="167"/>
        <end position="219"/>
    </location>
</feature>
<dbReference type="InterPro" id="IPR021870">
    <property type="entry name" value="MVP_shoulder"/>
</dbReference>
<evidence type="ECO:0000256" key="10">
    <source>
        <dbReference type="PROSITE-ProRule" id="PRU00571"/>
    </source>
</evidence>
<dbReference type="FunFam" id="2.30.30.550:FF:000001">
    <property type="entry name" value="major vault protein-like"/>
    <property type="match status" value="3"/>
</dbReference>
<evidence type="ECO:0000256" key="1">
    <source>
        <dbReference type="ARBA" id="ARBA00004123"/>
    </source>
</evidence>
<dbReference type="Gene3D" id="6.10.250.720">
    <property type="match status" value="1"/>
</dbReference>
<dbReference type="AlphaFoldDB" id="A0A669EN73"/>
<dbReference type="Pfam" id="PF17794">
    <property type="entry name" value="Vault_2"/>
    <property type="match status" value="2"/>
</dbReference>
<dbReference type="PROSITE" id="PS51224">
    <property type="entry name" value="MVP"/>
    <property type="match status" value="7"/>
</dbReference>
<comment type="function">
    <text evidence="8">Required for normal vault structure. Vaults are multi-subunit structures that may act as scaffolds for proteins involved in signal transduction. Vaults may also play a role in nucleo-cytoplasmic transport.</text>
</comment>
<dbReference type="Gene3D" id="2.30.30.620">
    <property type="match status" value="1"/>
</dbReference>
<dbReference type="InterPro" id="IPR041136">
    <property type="entry name" value="Vault_4"/>
</dbReference>
<keyword evidence="7 10" id="KW-0687">Ribonucleoprotein</keyword>
<dbReference type="PANTHER" id="PTHR14165">
    <property type="entry name" value="MAJOR VAULT PROTEIN"/>
    <property type="match status" value="1"/>
</dbReference>
<feature type="repeat" description="MVP" evidence="10">
    <location>
        <begin position="56"/>
        <end position="104"/>
    </location>
</feature>
<dbReference type="Pfam" id="PF17795">
    <property type="entry name" value="Vault_3"/>
    <property type="match status" value="1"/>
</dbReference>
<feature type="repeat" description="MVP" evidence="10">
    <location>
        <begin position="391"/>
        <end position="443"/>
    </location>
</feature>
<dbReference type="Ensembl" id="ENSONIT00000063937.1">
    <property type="protein sequence ID" value="ENSONIP00000072622.1"/>
    <property type="gene ID" value="ENSONIG00000009362.2"/>
</dbReference>
<dbReference type="CDD" id="cd08825">
    <property type="entry name" value="MVP_shoulder"/>
    <property type="match status" value="1"/>
</dbReference>
<dbReference type="PANTHER" id="PTHR14165:SF3">
    <property type="entry name" value="MAJOR VAULT PROTEIN"/>
    <property type="match status" value="1"/>
</dbReference>
<dbReference type="InterPro" id="IPR040989">
    <property type="entry name" value="Vault_3"/>
</dbReference>
<evidence type="ECO:0000256" key="8">
    <source>
        <dbReference type="ARBA" id="ARBA00024814"/>
    </source>
</evidence>
<dbReference type="GO" id="GO:0005737">
    <property type="term" value="C:cytoplasm"/>
    <property type="evidence" value="ECO:0007669"/>
    <property type="project" value="UniProtKB-SubCell"/>
</dbReference>
<dbReference type="FunFam" id="3.30.479.30:FF:000010">
    <property type="entry name" value="major vault protein-like"/>
    <property type="match status" value="1"/>
</dbReference>
<comment type="subunit">
    <text evidence="9">The vault ribonucleoprotein particle is a huge (400 A x 670 A) cage structure of 12.9 MDa. It consists of a dimer of half-vaults, with each half-vault comprising 39 identical major vault protein (MVP) chains, PARP4 and one or more vault RNAs (vRNAs).</text>
</comment>
<evidence type="ECO:0000256" key="12">
    <source>
        <dbReference type="SAM" id="MobiDB-lite"/>
    </source>
</evidence>
<dbReference type="FunFam" id="2.30.30.560:FF:000002">
    <property type="entry name" value="Major vault protein-alpha"/>
    <property type="match status" value="1"/>
</dbReference>
<dbReference type="Pfam" id="PF11978">
    <property type="entry name" value="MVP_shoulder"/>
    <property type="match status" value="1"/>
</dbReference>
<evidence type="ECO:0000256" key="11">
    <source>
        <dbReference type="SAM" id="Coils"/>
    </source>
</evidence>
<dbReference type="InterPro" id="IPR043023">
    <property type="entry name" value="MVP_rep_sf"/>
</dbReference>
<dbReference type="FunFam" id="2.30.30.570:FF:000002">
    <property type="entry name" value="Major vault protein-alpha"/>
    <property type="match status" value="1"/>
</dbReference>
<evidence type="ECO:0000256" key="4">
    <source>
        <dbReference type="ARBA" id="ARBA00022490"/>
    </source>
</evidence>
<keyword evidence="11" id="KW-0175">Coiled coil</keyword>
<dbReference type="FunFam" id="2.30.30.560:FF:000001">
    <property type="entry name" value="major vault protein-like"/>
    <property type="match status" value="1"/>
</dbReference>
<evidence type="ECO:0000259" key="15">
    <source>
        <dbReference type="Pfam" id="PF17794"/>
    </source>
</evidence>
<evidence type="ECO:0000256" key="3">
    <source>
        <dbReference type="ARBA" id="ARBA00018296"/>
    </source>
</evidence>
<dbReference type="InterPro" id="IPR036013">
    <property type="entry name" value="Band_7/SPFH_dom_sf"/>
</dbReference>
<evidence type="ECO:0000256" key="2">
    <source>
        <dbReference type="ARBA" id="ARBA00004496"/>
    </source>
</evidence>
<evidence type="ECO:0000256" key="6">
    <source>
        <dbReference type="ARBA" id="ARBA00023242"/>
    </source>
</evidence>
<dbReference type="Gene3D" id="2.30.30.550">
    <property type="entry name" value="Major Vault Protein repeat"/>
    <property type="match status" value="4"/>
</dbReference>
<dbReference type="Gene3D" id="2.30.30.570">
    <property type="match status" value="2"/>
</dbReference>
<proteinExistence type="predicted"/>
<sequence>MLTDASIIRIPPHHYIHVLDQNTNIARVEIGPLTYIRQDNERVLFTPMRMVMVPPRHYCVIANPVARDDDNQVLFDQSGQAKLRHADLEIRLTQDPFPLYPGEEDVTPLQIVYPDTALRLQALLDFEVEGGEKRVAGDEWLFEGPGTYIPRKEVAVLETIKATVIRENQAIRLRARKEGKDRTGVNRVTGEEWLVSKVGAYLPGAHEEVIDIVNAFILTDKKALHVRALRPFKDAGGRERRTGEEWLVTMADREAHIPSVAEEVVGVVDVTTLSSRQYCVILDPVGPDGKPQLGQKRVVKGERSFFLQPGEHLENGIQDVYVLSEEEGLVLRAQEEDEEEEEELQERAKRSRRSGTLRRPGDRWMLRGPIEYVPPASVEVLLRRQAIPLDENEGIYVRDIKTGKVRAVIGHTYMLTQDEELWEKDLPPNVEALLGARLDPLADRSDRGQQAPAALREKTRVVSFRVPHNAAVQVYDYREKKARVVFGPEMVMLGPDEQFTVLSLSGDKPKRANVIKAICLLLGPDFFTDIITIETADHARLQLQLSYNWHFEVKSRTDVADAAAVFSVPDFVGDACKAIASRIRGAVASVQFDDFHKNSNRIICSAVFGFDEKMQVRSSLRFHQNNLVISSVDIQSVEPVDQRTRDALQKSVQLAIEITTNSQEAAARHEAERLEQEARGKLERQRITDQAEAERARKELLELEALSAAVESTGAAKAEAQSRAEAARIQGEAAVSEAKLKAEAQRIEAEAELQRLAKAREQELNYKKEIDRLEVEKQQRLAGIESQRFKEMMESLGSETLKEIARAGPEMQVKLLQSLGLKSTLITDGSSPINLFTTANGLLGALPGQGQAQ</sequence>
<feature type="compositionally biased region" description="Acidic residues" evidence="12">
    <location>
        <begin position="335"/>
        <end position="344"/>
    </location>
</feature>
<protein>
    <recommendedName>
        <fullName evidence="3">Major vault protein</fullName>
    </recommendedName>
</protein>
<dbReference type="Gene3D" id="3.30.479.30">
    <property type="entry name" value="Band 7 domain"/>
    <property type="match status" value="1"/>
</dbReference>
<accession>A0A669EN73</accession>
<dbReference type="InterPro" id="IPR041134">
    <property type="entry name" value="Vault_2"/>
</dbReference>
<feature type="domain" description="Major vault protein repeat" evidence="13">
    <location>
        <begin position="163"/>
        <end position="204"/>
    </location>
</feature>
<comment type="subcellular location">
    <subcellularLocation>
        <location evidence="2 10">Cytoplasm</location>
    </subcellularLocation>
    <subcellularLocation>
        <location evidence="1">Nucleus</location>
    </subcellularLocation>
</comment>
<feature type="region of interest" description="Disordered" evidence="12">
    <location>
        <begin position="333"/>
        <end position="358"/>
    </location>
</feature>
<feature type="coiled-coil region" evidence="11">
    <location>
        <begin position="664"/>
        <end position="713"/>
    </location>
</feature>
<feature type="domain" description="Major vault protein repeat" evidence="15">
    <location>
        <begin position="271"/>
        <end position="317"/>
    </location>
</feature>
<keyword evidence="19" id="KW-1185">Reference proteome</keyword>
<dbReference type="InterPro" id="IPR043179">
    <property type="entry name" value="Vault_2_sf"/>
</dbReference>
<feature type="domain" description="Major vault protein shoulder" evidence="14">
    <location>
        <begin position="523"/>
        <end position="641"/>
    </location>
</feature>
<dbReference type="InterPro" id="IPR002499">
    <property type="entry name" value="Vault_N"/>
</dbReference>
<reference evidence="18" key="3">
    <citation type="submission" date="2025-09" db="UniProtKB">
        <authorList>
            <consortium name="Ensembl"/>
        </authorList>
    </citation>
    <scope>IDENTIFICATION</scope>
</reference>
<name>A0A669EN73_ORENI</name>
<gene>
    <name evidence="18" type="primary">MVP</name>
    <name evidence="18" type="synonym">mvp</name>
</gene>
<feature type="domain" description="Major vault protein repeat" evidence="15">
    <location>
        <begin position="50"/>
        <end position="104"/>
    </location>
</feature>
<keyword evidence="4 10" id="KW-0963">Cytoplasm</keyword>
<dbReference type="Gene3D" id="6.20.380.10">
    <property type="match status" value="1"/>
</dbReference>
<feature type="repeat" description="MVP" evidence="10">
    <location>
        <begin position="114"/>
        <end position="166"/>
    </location>
</feature>
<reference evidence="18" key="2">
    <citation type="submission" date="2025-08" db="UniProtKB">
        <authorList>
            <consortium name="Ensembl"/>
        </authorList>
    </citation>
    <scope>IDENTIFICATION</scope>
</reference>
<dbReference type="Pfam" id="PF17796">
    <property type="entry name" value="Vault_4"/>
    <property type="match status" value="1"/>
</dbReference>
<feature type="repeat" description="MVP" evidence="10">
    <location>
        <begin position="325"/>
        <end position="390"/>
    </location>
</feature>
<evidence type="ECO:0000313" key="19">
    <source>
        <dbReference type="Proteomes" id="UP000005207"/>
    </source>
</evidence>
<dbReference type="Pfam" id="PF01505">
    <property type="entry name" value="Vault"/>
    <property type="match status" value="4"/>
</dbReference>
<organism evidence="18 19">
    <name type="scientific">Oreochromis niloticus</name>
    <name type="common">Nile tilapia</name>
    <name type="synonym">Tilapia nilotica</name>
    <dbReference type="NCBI Taxonomy" id="8128"/>
    <lineage>
        <taxon>Eukaryota</taxon>
        <taxon>Metazoa</taxon>
        <taxon>Chordata</taxon>
        <taxon>Craniata</taxon>
        <taxon>Vertebrata</taxon>
        <taxon>Euteleostomi</taxon>
        <taxon>Actinopterygii</taxon>
        <taxon>Neopterygii</taxon>
        <taxon>Teleostei</taxon>
        <taxon>Neoteleostei</taxon>
        <taxon>Acanthomorphata</taxon>
        <taxon>Ovalentaria</taxon>
        <taxon>Cichlomorphae</taxon>
        <taxon>Cichliformes</taxon>
        <taxon>Cichlidae</taxon>
        <taxon>African cichlids</taxon>
        <taxon>Pseudocrenilabrinae</taxon>
        <taxon>Oreochromini</taxon>
        <taxon>Oreochromis</taxon>
    </lineage>
</organism>
<dbReference type="FunFam" id="2.30.30.620:FF:000001">
    <property type="entry name" value="major vault protein-like"/>
    <property type="match status" value="1"/>
</dbReference>
<feature type="domain" description="Major vault protein repeat" evidence="13">
    <location>
        <begin position="110"/>
        <end position="151"/>
    </location>
</feature>
<dbReference type="GO" id="GO:1990904">
    <property type="term" value="C:ribonucleoprotein complex"/>
    <property type="evidence" value="ECO:0007669"/>
    <property type="project" value="UniProtKB-UniRule"/>
</dbReference>
<reference evidence="19" key="1">
    <citation type="submission" date="2012-01" db="EMBL/GenBank/DDBJ databases">
        <title>The Genome Sequence of Oreochromis niloticus (Nile Tilapia).</title>
        <authorList>
            <consortium name="Broad Institute Genome Assembly Team"/>
            <consortium name="Broad Institute Sequencing Platform"/>
            <person name="Di Palma F."/>
            <person name="Johnson J."/>
            <person name="Lander E.S."/>
            <person name="Lindblad-Toh K."/>
        </authorList>
    </citation>
    <scope>NUCLEOTIDE SEQUENCE [LARGE SCALE GENOMIC DNA]</scope>
</reference>
<dbReference type="GeneTree" id="ENSGT00390000008969"/>
<keyword evidence="6" id="KW-0539">Nucleus</keyword>
<feature type="domain" description="Major vault protein repeat" evidence="13">
    <location>
        <begin position="216"/>
        <end position="258"/>
    </location>
</feature>
<evidence type="ECO:0000259" key="13">
    <source>
        <dbReference type="Pfam" id="PF01505"/>
    </source>
</evidence>
<evidence type="ECO:0000259" key="16">
    <source>
        <dbReference type="Pfam" id="PF17795"/>
    </source>
</evidence>
<feature type="repeat" description="MVP" evidence="10">
    <location>
        <begin position="276"/>
        <end position="324"/>
    </location>
</feature>
<evidence type="ECO:0000256" key="9">
    <source>
        <dbReference type="ARBA" id="ARBA00025889"/>
    </source>
</evidence>
<evidence type="ECO:0000313" key="18">
    <source>
        <dbReference type="Ensembl" id="ENSONIP00000072622.1"/>
    </source>
</evidence>
<dbReference type="Gene3D" id="2.30.30.560">
    <property type="match status" value="2"/>
</dbReference>
<feature type="domain" description="Major vault protein repeat" evidence="17">
    <location>
        <begin position="386"/>
        <end position="444"/>
    </location>
</feature>
<dbReference type="GO" id="GO:0005634">
    <property type="term" value="C:nucleus"/>
    <property type="evidence" value="ECO:0007669"/>
    <property type="project" value="UniProtKB-SubCell"/>
</dbReference>
<dbReference type="InterPro" id="IPR041139">
    <property type="entry name" value="MVP_rep_dom"/>
</dbReference>
<evidence type="ECO:0000256" key="7">
    <source>
        <dbReference type="ARBA" id="ARBA00023274"/>
    </source>
</evidence>
<evidence type="ECO:0000259" key="17">
    <source>
        <dbReference type="Pfam" id="PF17796"/>
    </source>
</evidence>
<feature type="coiled-coil region" evidence="11">
    <location>
        <begin position="737"/>
        <end position="779"/>
    </location>
</feature>
<dbReference type="InterPro" id="IPR039059">
    <property type="entry name" value="MVP"/>
</dbReference>
<feature type="repeat" description="MVP" evidence="10">
    <location>
        <begin position="220"/>
        <end position="274"/>
    </location>
</feature>
<dbReference type="FunFam" id="2.30.30.570:FF:000001">
    <property type="entry name" value="major vault protein-like"/>
    <property type="match status" value="1"/>
</dbReference>
<feature type="domain" description="Major vault protein repeat" evidence="16">
    <location>
        <begin position="461"/>
        <end position="522"/>
    </location>
</feature>
<keyword evidence="5" id="KW-0677">Repeat</keyword>
<feature type="domain" description="Major vault protein repeat" evidence="13">
    <location>
        <begin position="321"/>
        <end position="375"/>
    </location>
</feature>